<feature type="coiled-coil region" evidence="1">
    <location>
        <begin position="126"/>
        <end position="256"/>
    </location>
</feature>
<protein>
    <submittedName>
        <fullName evidence="3">Uncharacterized protein</fullName>
    </submittedName>
</protein>
<gene>
    <name evidence="3" type="ORF">PISL3812_01229</name>
</gene>
<dbReference type="AlphaFoldDB" id="A0A0U1LLJ0"/>
<dbReference type="Proteomes" id="UP000054383">
    <property type="component" value="Unassembled WGS sequence"/>
</dbReference>
<feature type="compositionally biased region" description="Polar residues" evidence="2">
    <location>
        <begin position="38"/>
        <end position="47"/>
    </location>
</feature>
<dbReference type="OrthoDB" id="4225876at2759"/>
<accession>A0A0U1LLJ0</accession>
<evidence type="ECO:0000313" key="3">
    <source>
        <dbReference type="EMBL" id="CRG83873.1"/>
    </source>
</evidence>
<keyword evidence="1" id="KW-0175">Coiled coil</keyword>
<evidence type="ECO:0000256" key="2">
    <source>
        <dbReference type="SAM" id="MobiDB-lite"/>
    </source>
</evidence>
<keyword evidence="4" id="KW-1185">Reference proteome</keyword>
<feature type="region of interest" description="Disordered" evidence="2">
    <location>
        <begin position="1"/>
        <end position="48"/>
    </location>
</feature>
<dbReference type="EMBL" id="CVMT01000001">
    <property type="protein sequence ID" value="CRG83873.1"/>
    <property type="molecule type" value="Genomic_DNA"/>
</dbReference>
<reference evidence="3 4" key="1">
    <citation type="submission" date="2015-04" db="EMBL/GenBank/DDBJ databases">
        <authorList>
            <person name="Syromyatnikov M.Y."/>
            <person name="Popov V.N."/>
        </authorList>
    </citation>
    <scope>NUCLEOTIDE SEQUENCE [LARGE SCALE GENOMIC DNA]</scope>
    <source>
        <strain evidence="3">WF-38-12</strain>
    </source>
</reference>
<dbReference type="OMA" id="KTLCLFP"/>
<proteinExistence type="predicted"/>
<sequence>MGPKKEKKQANDERDQRHKEKRAKRRTYSSSEEHETEPSNSSHSVRTNGVVKDDSLADQARSLCVNDTSTTKFLSFHETFQNLSEVSGVLRLIKDDAAKAAGIFRPEIELRAENERLQQTVNWITSAVETQKVQELEQRCHKLEQERVNLDRIQQDIERERQNIEKERKDILTERENMENELEKRTETGKAKLSKVLAQERRSFEADLASAKKSEKEAKELNADLKKECEESEKKVQNLEEGNNTLMARNRMLRSELDKERSRFSVHSKGIEYYQANFTELYQKLKDLVHDFVTGPMSDDQLDAVDATDLGKQDFFKFVPPRNSGVAQYLWRHGTQAYISSQICEHIWQSFPCSHLQEFTDPSTLRNAFDKMSRKYAQVNIEKEAIWRSMTYEILNSFHAQLSVKEQSHRELVSSIAKTLDPIVGPSKKKDFAMALTEIVNEASSLWSAVKTDTARIHISVNPPDESEGEWKWEAASLEGIETLECPENINIPDAHSLCLFPSITATDASGEDEMVCPGQTLFADCVAFALGYHEQQESARELAQKERELRYNYRKNSLSS</sequence>
<feature type="compositionally biased region" description="Basic and acidic residues" evidence="2">
    <location>
        <begin position="8"/>
        <end position="18"/>
    </location>
</feature>
<name>A0A0U1LLJ0_TALIS</name>
<organism evidence="3 4">
    <name type="scientific">Talaromyces islandicus</name>
    <name type="common">Penicillium islandicum</name>
    <dbReference type="NCBI Taxonomy" id="28573"/>
    <lineage>
        <taxon>Eukaryota</taxon>
        <taxon>Fungi</taxon>
        <taxon>Dikarya</taxon>
        <taxon>Ascomycota</taxon>
        <taxon>Pezizomycotina</taxon>
        <taxon>Eurotiomycetes</taxon>
        <taxon>Eurotiomycetidae</taxon>
        <taxon>Eurotiales</taxon>
        <taxon>Trichocomaceae</taxon>
        <taxon>Talaromyces</taxon>
        <taxon>Talaromyces sect. Islandici</taxon>
    </lineage>
</organism>
<evidence type="ECO:0000256" key="1">
    <source>
        <dbReference type="SAM" id="Coils"/>
    </source>
</evidence>
<evidence type="ECO:0000313" key="4">
    <source>
        <dbReference type="Proteomes" id="UP000054383"/>
    </source>
</evidence>